<keyword evidence="2" id="KW-0472">Membrane</keyword>
<keyword evidence="2" id="KW-1133">Transmembrane helix</keyword>
<reference evidence="3" key="1">
    <citation type="journal article" date="2021" name="J Fungi (Basel)">
        <title>Virulence traits and population genomics of the black yeast Aureobasidium melanogenum.</title>
        <authorList>
            <person name="Cernosa A."/>
            <person name="Sun X."/>
            <person name="Gostincar C."/>
            <person name="Fang C."/>
            <person name="Gunde-Cimerman N."/>
            <person name="Song Z."/>
        </authorList>
    </citation>
    <scope>NUCLEOTIDE SEQUENCE</scope>
    <source>
        <strain evidence="3">EXF-8016</strain>
    </source>
</reference>
<name>A0A9P8GMM2_AURME</name>
<comment type="caution">
    <text evidence="3">The sequence shown here is derived from an EMBL/GenBank/DDBJ whole genome shotgun (WGS) entry which is preliminary data.</text>
</comment>
<feature type="non-terminal residue" evidence="3">
    <location>
        <position position="190"/>
    </location>
</feature>
<gene>
    <name evidence="3" type="ORF">KCV03_g1939</name>
</gene>
<evidence type="ECO:0000256" key="2">
    <source>
        <dbReference type="SAM" id="Phobius"/>
    </source>
</evidence>
<proteinExistence type="predicted"/>
<dbReference type="EMBL" id="JAHFYH010000008">
    <property type="protein sequence ID" value="KAH0228594.1"/>
    <property type="molecule type" value="Genomic_DNA"/>
</dbReference>
<organism evidence="3 4">
    <name type="scientific">Aureobasidium melanogenum</name>
    <name type="common">Aureobasidium pullulans var. melanogenum</name>
    <dbReference type="NCBI Taxonomy" id="46634"/>
    <lineage>
        <taxon>Eukaryota</taxon>
        <taxon>Fungi</taxon>
        <taxon>Dikarya</taxon>
        <taxon>Ascomycota</taxon>
        <taxon>Pezizomycotina</taxon>
        <taxon>Dothideomycetes</taxon>
        <taxon>Dothideomycetidae</taxon>
        <taxon>Dothideales</taxon>
        <taxon>Saccotheciaceae</taxon>
        <taxon>Aureobasidium</taxon>
    </lineage>
</organism>
<evidence type="ECO:0000313" key="4">
    <source>
        <dbReference type="Proteomes" id="UP000767238"/>
    </source>
</evidence>
<feature type="transmembrane region" description="Helical" evidence="2">
    <location>
        <begin position="20"/>
        <end position="37"/>
    </location>
</feature>
<reference evidence="3" key="2">
    <citation type="submission" date="2021-08" db="EMBL/GenBank/DDBJ databases">
        <authorList>
            <person name="Gostincar C."/>
            <person name="Sun X."/>
            <person name="Song Z."/>
            <person name="Gunde-Cimerman N."/>
        </authorList>
    </citation>
    <scope>NUCLEOTIDE SEQUENCE</scope>
    <source>
        <strain evidence="3">EXF-8016</strain>
    </source>
</reference>
<feature type="transmembrane region" description="Helical" evidence="2">
    <location>
        <begin position="73"/>
        <end position="90"/>
    </location>
</feature>
<evidence type="ECO:0000313" key="3">
    <source>
        <dbReference type="EMBL" id="KAH0228594.1"/>
    </source>
</evidence>
<protein>
    <submittedName>
        <fullName evidence="3">Uncharacterized protein</fullName>
    </submittedName>
</protein>
<dbReference type="AlphaFoldDB" id="A0A9P8GMM2"/>
<sequence>MSNPHGITVFEAAKSLLEDILCCLVVAFMLCFFHAMATANVYASYYCFVSLILTLLIGGTYVHLILVANNSSWDIVFDVISLVYLIGSIVQDVRSTLKACKQIIIGEKLGYKPSEELQCKTEAYLKEQEEILSKWEDILNKREYMFSKREETFSKREDNLSKWKDNLSKWKDNLSKWEELLTKQEGNLRK</sequence>
<accession>A0A9P8GMM2</accession>
<keyword evidence="2" id="KW-0812">Transmembrane</keyword>
<feature type="transmembrane region" description="Helical" evidence="2">
    <location>
        <begin position="43"/>
        <end position="66"/>
    </location>
</feature>
<feature type="coiled-coil region" evidence="1">
    <location>
        <begin position="160"/>
        <end position="187"/>
    </location>
</feature>
<evidence type="ECO:0000256" key="1">
    <source>
        <dbReference type="SAM" id="Coils"/>
    </source>
</evidence>
<dbReference type="Proteomes" id="UP000767238">
    <property type="component" value="Unassembled WGS sequence"/>
</dbReference>
<keyword evidence="1" id="KW-0175">Coiled coil</keyword>
<dbReference type="OrthoDB" id="3930613at2759"/>